<comment type="similarity">
    <text evidence="2 7">Belongs to the enoyl-CoA hydratase/isomerase family.</text>
</comment>
<dbReference type="PROSITE" id="PS00166">
    <property type="entry name" value="ENOYL_COA_HYDRATASE"/>
    <property type="match status" value="1"/>
</dbReference>
<protein>
    <recommendedName>
        <fullName evidence="6">short-chain-enoyl-CoA hydratase</fullName>
        <ecNumber evidence="6">4.2.1.150</ecNumber>
    </recommendedName>
</protein>
<organism evidence="8 9">
    <name type="scientific">Eubacterium oxidoreducens</name>
    <dbReference type="NCBI Taxonomy" id="1732"/>
    <lineage>
        <taxon>Bacteria</taxon>
        <taxon>Bacillati</taxon>
        <taxon>Bacillota</taxon>
        <taxon>Clostridia</taxon>
        <taxon>Eubacteriales</taxon>
        <taxon>Eubacteriaceae</taxon>
        <taxon>Eubacterium</taxon>
    </lineage>
</organism>
<evidence type="ECO:0000313" key="9">
    <source>
        <dbReference type="Proteomes" id="UP000199228"/>
    </source>
</evidence>
<evidence type="ECO:0000256" key="1">
    <source>
        <dbReference type="ARBA" id="ARBA00005086"/>
    </source>
</evidence>
<evidence type="ECO:0000256" key="4">
    <source>
        <dbReference type="ARBA" id="ARBA00023239"/>
    </source>
</evidence>
<dbReference type="PANTHER" id="PTHR11941:SF54">
    <property type="entry name" value="ENOYL-COA HYDRATASE, MITOCHONDRIAL"/>
    <property type="match status" value="1"/>
</dbReference>
<evidence type="ECO:0000256" key="6">
    <source>
        <dbReference type="ARBA" id="ARBA00067035"/>
    </source>
</evidence>
<dbReference type="GO" id="GO:0006635">
    <property type="term" value="P:fatty acid beta-oxidation"/>
    <property type="evidence" value="ECO:0007669"/>
    <property type="project" value="TreeGrafter"/>
</dbReference>
<comment type="subunit">
    <text evidence="3">Homotetramer.</text>
</comment>
<accession>A0A1G6BAP6</accession>
<comment type="pathway">
    <text evidence="1">Lipid metabolism; butanoate metabolism.</text>
</comment>
<dbReference type="InterPro" id="IPR001753">
    <property type="entry name" value="Enoyl-CoA_hydra/iso"/>
</dbReference>
<dbReference type="Gene3D" id="1.10.12.10">
    <property type="entry name" value="Lyase 2-enoyl-coa Hydratase, Chain A, domain 2"/>
    <property type="match status" value="1"/>
</dbReference>
<sequence>MNNLTLAVENEIAVLTITRPAALNALNSETLDELNEVLTEIEARDDIKVVILTGGADKKGNEFKSFVAGADISEMVNFTAAQARAFGMRASVPFFKLMNMRQVTIAAVNGFALGGGCEISMACDIRIASDNASFGQPETGLGIIPGFGGTQRLARLVGMGRAKELIFTCDTIDAQEAYRIGLVNKVVPKEELMSTAKEMAAKIASKASYAIAVAKAAINNGYDMDIKNAVEMEANLFGITCSTHDKTEGMSAFLERRKPDLTDF</sequence>
<dbReference type="FunFam" id="3.90.226.10:FF:000009">
    <property type="entry name" value="Carnitinyl-CoA dehydratase"/>
    <property type="match status" value="1"/>
</dbReference>
<dbReference type="EC" id="4.2.1.150" evidence="6"/>
<dbReference type="InterPro" id="IPR018376">
    <property type="entry name" value="Enoyl-CoA_hyd/isom_CS"/>
</dbReference>
<dbReference type="Pfam" id="PF00378">
    <property type="entry name" value="ECH_1"/>
    <property type="match status" value="1"/>
</dbReference>
<keyword evidence="4" id="KW-0456">Lyase</keyword>
<dbReference type="OrthoDB" id="9775794at2"/>
<dbReference type="STRING" id="1732.SAMN02910417_01299"/>
<name>A0A1G6BAP6_EUBOX</name>
<evidence type="ECO:0000256" key="3">
    <source>
        <dbReference type="ARBA" id="ARBA00011881"/>
    </source>
</evidence>
<dbReference type="SUPFAM" id="SSF52096">
    <property type="entry name" value="ClpP/crotonase"/>
    <property type="match status" value="1"/>
</dbReference>
<dbReference type="FunFam" id="1.10.12.10:FF:000001">
    <property type="entry name" value="Probable enoyl-CoA hydratase, mitochondrial"/>
    <property type="match status" value="1"/>
</dbReference>
<dbReference type="EMBL" id="FMXR01000009">
    <property type="protein sequence ID" value="SDB17724.1"/>
    <property type="molecule type" value="Genomic_DNA"/>
</dbReference>
<keyword evidence="9" id="KW-1185">Reference proteome</keyword>
<dbReference type="PANTHER" id="PTHR11941">
    <property type="entry name" value="ENOYL-COA HYDRATASE-RELATED"/>
    <property type="match status" value="1"/>
</dbReference>
<evidence type="ECO:0000313" key="8">
    <source>
        <dbReference type="EMBL" id="SDB17724.1"/>
    </source>
</evidence>
<evidence type="ECO:0000256" key="5">
    <source>
        <dbReference type="ARBA" id="ARBA00050624"/>
    </source>
</evidence>
<reference evidence="8 9" key="1">
    <citation type="submission" date="2016-10" db="EMBL/GenBank/DDBJ databases">
        <authorList>
            <person name="de Groot N.N."/>
        </authorList>
    </citation>
    <scope>NUCLEOTIDE SEQUENCE [LARGE SCALE GENOMIC DNA]</scope>
    <source>
        <strain evidence="8 9">DSM 3217</strain>
    </source>
</reference>
<evidence type="ECO:0000256" key="2">
    <source>
        <dbReference type="ARBA" id="ARBA00005254"/>
    </source>
</evidence>
<gene>
    <name evidence="8" type="ORF">SAMN02910417_01299</name>
</gene>
<evidence type="ECO:0000256" key="7">
    <source>
        <dbReference type="RuleBase" id="RU003707"/>
    </source>
</evidence>
<dbReference type="AlphaFoldDB" id="A0A1G6BAP6"/>
<dbReference type="InterPro" id="IPR014748">
    <property type="entry name" value="Enoyl-CoA_hydra_C"/>
</dbReference>
<dbReference type="Proteomes" id="UP000199228">
    <property type="component" value="Unassembled WGS sequence"/>
</dbReference>
<dbReference type="CDD" id="cd06558">
    <property type="entry name" value="crotonase-like"/>
    <property type="match status" value="1"/>
</dbReference>
<dbReference type="RefSeq" id="WP_090173441.1">
    <property type="nucleotide sequence ID" value="NZ_FMXR01000009.1"/>
</dbReference>
<comment type="catalytic activity">
    <reaction evidence="5">
        <text>a short-chain (3S)-3-hydroxyacyl-CoA = a short-chain (2E)-enoyl-CoA + H2O</text>
        <dbReference type="Rhea" id="RHEA:52664"/>
        <dbReference type="ChEBI" id="CHEBI:15377"/>
        <dbReference type="ChEBI" id="CHEBI:87488"/>
        <dbReference type="ChEBI" id="CHEBI:136760"/>
        <dbReference type="EC" id="4.2.1.150"/>
    </reaction>
</comment>
<dbReference type="GO" id="GO:0018812">
    <property type="term" value="F:3-hydroxyacyl-CoA dehydratase activity"/>
    <property type="evidence" value="ECO:0007669"/>
    <property type="project" value="UniProtKB-EC"/>
</dbReference>
<proteinExistence type="inferred from homology"/>
<dbReference type="InterPro" id="IPR029045">
    <property type="entry name" value="ClpP/crotonase-like_dom_sf"/>
</dbReference>
<dbReference type="Gene3D" id="3.90.226.10">
    <property type="entry name" value="2-enoyl-CoA Hydratase, Chain A, domain 1"/>
    <property type="match status" value="1"/>
</dbReference>